<dbReference type="EMBL" id="DF157101">
    <property type="protein sequence ID" value="GAB66665.1"/>
    <property type="molecule type" value="Genomic_DNA"/>
</dbReference>
<accession>K6UWC0</accession>
<dbReference type="GeneID" id="14693019"/>
<evidence type="ECO:0000313" key="2">
    <source>
        <dbReference type="EMBL" id="GAB66665.1"/>
    </source>
</evidence>
<dbReference type="Proteomes" id="UP000006319">
    <property type="component" value="Chromosome 9"/>
</dbReference>
<gene>
    <name evidence="2" type="ORF">PCYB_094490</name>
</gene>
<reference evidence="2 3" key="1">
    <citation type="journal article" date="2012" name="Nat. Genet.">
        <title>Plasmodium cynomolgi genome sequences provide insight into Plasmodium vivax and the monkey malaria clade.</title>
        <authorList>
            <person name="Tachibana S."/>
            <person name="Sullivan S.A."/>
            <person name="Kawai S."/>
            <person name="Nakamura S."/>
            <person name="Kim H.R."/>
            <person name="Goto N."/>
            <person name="Arisue N."/>
            <person name="Palacpac N.M.Q."/>
            <person name="Honma H."/>
            <person name="Yagi M."/>
            <person name="Tougan T."/>
            <person name="Katakai Y."/>
            <person name="Kaneko O."/>
            <person name="Mita T."/>
            <person name="Kita K."/>
            <person name="Yasutomi Y."/>
            <person name="Sutton P.L."/>
            <person name="Shakhbatyan R."/>
            <person name="Horii T."/>
            <person name="Yasunaga T."/>
            <person name="Barnwell J.W."/>
            <person name="Escalante A.A."/>
            <person name="Carlton J.M."/>
            <person name="Tanabe K."/>
        </authorList>
    </citation>
    <scope>NUCLEOTIDE SEQUENCE [LARGE SCALE GENOMIC DNA]</scope>
    <source>
        <strain evidence="2 3">B</strain>
    </source>
</reference>
<organism evidence="2 3">
    <name type="scientific">Plasmodium cynomolgi (strain B)</name>
    <dbReference type="NCBI Taxonomy" id="1120755"/>
    <lineage>
        <taxon>Eukaryota</taxon>
        <taxon>Sar</taxon>
        <taxon>Alveolata</taxon>
        <taxon>Apicomplexa</taxon>
        <taxon>Aconoidasida</taxon>
        <taxon>Haemosporida</taxon>
        <taxon>Plasmodiidae</taxon>
        <taxon>Plasmodium</taxon>
        <taxon>Plasmodium (Plasmodium)</taxon>
    </lineage>
</organism>
<dbReference type="Gene3D" id="1.20.1050.80">
    <property type="entry name" value="VPS9 domain"/>
    <property type="match status" value="1"/>
</dbReference>
<feature type="domain" description="VPS9" evidence="1">
    <location>
        <begin position="253"/>
        <end position="402"/>
    </location>
</feature>
<protein>
    <recommendedName>
        <fullName evidence="1">VPS9 domain-containing protein</fullName>
    </recommendedName>
</protein>
<dbReference type="eggNOG" id="ENOG502QX3K">
    <property type="taxonomic scope" value="Eukaryota"/>
</dbReference>
<evidence type="ECO:0000259" key="1">
    <source>
        <dbReference type="PROSITE" id="PS51205"/>
    </source>
</evidence>
<dbReference type="InterPro" id="IPR037191">
    <property type="entry name" value="VPS9_dom_sf"/>
</dbReference>
<dbReference type="PROSITE" id="PS51205">
    <property type="entry name" value="VPS9"/>
    <property type="match status" value="1"/>
</dbReference>
<sequence length="402" mass="46082">MEPARVHPVLSILGSKYKPFHENLSSRTHIILLPEAKTLVNISIDIDFMKKHICCKSHLKNVYINLAGQSIEMDAKYVCTGYGFEESRICEILKIETNANYRFLKIIFINIPLEGGYQDSALVSYINDEGGQAGGLADGLTYGQAGHQLSNPSGGQPNSMQCKHDVTLFFNKNGNCREFLYSQLLQFSHSYIIVKGFENCIGKKIINMVEDTLKLQSNANEKTFKSDMKMPLIKYTYSYLYNIIWKELTKNYQQIEYRIQEKMNYLRKDISGFLKKLNLGNISLFHVETTAFHIKQIEKCNNPIDKIYILDNISKIICEIISFTNQNLKKQNLAIYEINSDSLISILVAAISFGQIQNIISHSIHLHMYIDNLKGSEKIDKLSFVFTIFHSSIIYLCDMKEE</sequence>
<dbReference type="OrthoDB" id="411646at2759"/>
<dbReference type="KEGG" id="pcy:PCYB_094490"/>
<dbReference type="VEuPathDB" id="PlasmoDB:PCYB_094490"/>
<dbReference type="SUPFAM" id="SSF109993">
    <property type="entry name" value="VPS9 domain"/>
    <property type="match status" value="1"/>
</dbReference>
<dbReference type="PhylomeDB" id="K6UWC0"/>
<name>K6UWC0_PLACD</name>
<dbReference type="InterPro" id="IPR003123">
    <property type="entry name" value="VPS9"/>
</dbReference>
<evidence type="ECO:0000313" key="3">
    <source>
        <dbReference type="Proteomes" id="UP000006319"/>
    </source>
</evidence>
<dbReference type="Pfam" id="PF02204">
    <property type="entry name" value="VPS9"/>
    <property type="match status" value="1"/>
</dbReference>
<dbReference type="OMA" id="IHLHMYI"/>
<proteinExistence type="predicted"/>
<dbReference type="RefSeq" id="XP_004222612.1">
    <property type="nucleotide sequence ID" value="XM_004222564.1"/>
</dbReference>
<dbReference type="AlphaFoldDB" id="K6UWC0"/>
<keyword evidence="3" id="KW-1185">Reference proteome</keyword>